<protein>
    <submittedName>
        <fullName evidence="1">Uncharacterized protein</fullName>
    </submittedName>
</protein>
<name>A0A372LL98_9BACI</name>
<reference evidence="1 2" key="1">
    <citation type="submission" date="2018-08" db="EMBL/GenBank/DDBJ databases">
        <title>Bacillus chawlae sp. nov., Bacillus glennii sp. nov., and Bacillus saganii sp. nov. Isolated from the Vehicle Assembly Building at Kennedy Space Center where the Viking Spacecraft were Assembled.</title>
        <authorList>
            <person name="Seuylemezian A."/>
            <person name="Vaishampayan P."/>
        </authorList>
    </citation>
    <scope>NUCLEOTIDE SEQUENCE [LARGE SCALE GENOMIC DNA]</scope>
    <source>
        <strain evidence="1 2">V44-8</strain>
    </source>
</reference>
<comment type="caution">
    <text evidence="1">The sequence shown here is derived from an EMBL/GenBank/DDBJ whole genome shotgun (WGS) entry which is preliminary data.</text>
</comment>
<dbReference type="Proteomes" id="UP000262939">
    <property type="component" value="Unassembled WGS sequence"/>
</dbReference>
<sequence>MGLTPLLPDSASFKNTYFVLCINGMLNIHIFDFHYAGIPLFGWLFINFMRNDPEEDVQKKIWLQEKDPRFSAGRSYFLLSFR</sequence>
<evidence type="ECO:0000313" key="1">
    <source>
        <dbReference type="EMBL" id="RFU66553.1"/>
    </source>
</evidence>
<accession>A0A372LL98</accession>
<dbReference type="EMBL" id="QVTD01000001">
    <property type="protein sequence ID" value="RFU66553.1"/>
    <property type="molecule type" value="Genomic_DNA"/>
</dbReference>
<proteinExistence type="predicted"/>
<evidence type="ECO:0000313" key="2">
    <source>
        <dbReference type="Proteomes" id="UP000262939"/>
    </source>
</evidence>
<organism evidence="1 2">
    <name type="scientific">Peribacillus glennii</name>
    <dbReference type="NCBI Taxonomy" id="2303991"/>
    <lineage>
        <taxon>Bacteria</taxon>
        <taxon>Bacillati</taxon>
        <taxon>Bacillota</taxon>
        <taxon>Bacilli</taxon>
        <taxon>Bacillales</taxon>
        <taxon>Bacillaceae</taxon>
        <taxon>Peribacillus</taxon>
    </lineage>
</organism>
<gene>
    <name evidence="1" type="ORF">D0466_00035</name>
</gene>
<keyword evidence="2" id="KW-1185">Reference proteome</keyword>
<dbReference type="AlphaFoldDB" id="A0A372LL98"/>